<sequence>MHLKANPENSITKIAEQAGISRRSVNRILNNEEK</sequence>
<evidence type="ECO:0000313" key="2">
    <source>
        <dbReference type="Proteomes" id="UP000267448"/>
    </source>
</evidence>
<comment type="caution">
    <text evidence="1">The sequence shown here is derived from an EMBL/GenBank/DDBJ whole genome shotgun (WGS) entry which is preliminary data.</text>
</comment>
<proteinExistence type="predicted"/>
<gene>
    <name evidence="1" type="ORF">EKG38_24065</name>
</gene>
<reference evidence="1 2" key="1">
    <citation type="submission" date="2018-12" db="EMBL/GenBank/DDBJ databases">
        <authorList>
            <person name="Yu L."/>
        </authorList>
    </citation>
    <scope>NUCLEOTIDE SEQUENCE [LARGE SCALE GENOMIC DNA]</scope>
    <source>
        <strain evidence="1 2">HAW-EB2</strain>
    </source>
</reference>
<protein>
    <submittedName>
        <fullName evidence="1">Winged helix-turn-helix transcriptional regulator</fullName>
    </submittedName>
</protein>
<evidence type="ECO:0000313" key="1">
    <source>
        <dbReference type="EMBL" id="RTR36476.1"/>
    </source>
</evidence>
<dbReference type="Pfam" id="PF13412">
    <property type="entry name" value="HTH_24"/>
    <property type="match status" value="1"/>
</dbReference>
<keyword evidence="2" id="KW-1185">Reference proteome</keyword>
<organism evidence="1 2">
    <name type="scientific">Shewanella canadensis</name>
    <dbReference type="NCBI Taxonomy" id="271096"/>
    <lineage>
        <taxon>Bacteria</taxon>
        <taxon>Pseudomonadati</taxon>
        <taxon>Pseudomonadota</taxon>
        <taxon>Gammaproteobacteria</taxon>
        <taxon>Alteromonadales</taxon>
        <taxon>Shewanellaceae</taxon>
        <taxon>Shewanella</taxon>
    </lineage>
</organism>
<dbReference type="EMBL" id="RXNU01000025">
    <property type="protein sequence ID" value="RTR36476.1"/>
    <property type="molecule type" value="Genomic_DNA"/>
</dbReference>
<dbReference type="Gene3D" id="1.10.10.60">
    <property type="entry name" value="Homeodomain-like"/>
    <property type="match status" value="1"/>
</dbReference>
<name>A0A3S0KS19_9GAMM</name>
<dbReference type="Proteomes" id="UP000267448">
    <property type="component" value="Unassembled WGS sequence"/>
</dbReference>
<dbReference type="RefSeq" id="WP_126523422.1">
    <property type="nucleotide sequence ID" value="NZ_RXNU01000025.1"/>
</dbReference>
<dbReference type="AlphaFoldDB" id="A0A3S0KS19"/>
<accession>A0A3S0KS19</accession>